<proteinExistence type="inferred from homology"/>
<evidence type="ECO:0000313" key="4">
    <source>
        <dbReference type="EMBL" id="RHY26025.1"/>
    </source>
</evidence>
<keyword evidence="5" id="KW-1185">Reference proteome</keyword>
<dbReference type="AlphaFoldDB" id="A0A418AME3"/>
<dbReference type="PANTHER" id="PTHR42693">
    <property type="entry name" value="ARYLSULFATASE FAMILY MEMBER"/>
    <property type="match status" value="1"/>
</dbReference>
<accession>A0A418AME3</accession>
<sequence length="967" mass="106969">MDETSWEVVEDLQFLLASDDQLHDELSYVCDLLCDSSDASPSPSDGHDESLSLLGANTRGGAAATTATEHAPKPKPKRIRAKVPTDQTSRARQQREMKELRLQVDRLKRQLVEVSYAQSQRDDASTWERAARDENRHKNRSIQENDQLRAAVHEHTSFISEMTRVLRKKPRLTVTWQSCRLAAHKALRVAAIHAIADKQLAMLQTKFIRAGVFDRPDDLIRARPLPQVNGSVIVEYVYHVTLAAPCHLVGDAVWNVFNGSAAAPGDCAGLVDGAVEVRILPLSFPILTLQAWLDIRSVLEDALMPHMTNGAVHDESGWAVVAPITESTCRLTLVLDIVADPVHEGRPSSVDDLVVSATTIIDKLSFMRPPDEHGTFPGAPVEPDALIDMSFAKRTFVERGMYLKLKLKHAINTVLSVRSNLQCTFAFPLSENSMARGGSPPRECLVETTGLLTQPPRLGAIHGGDDAAPCAERAGWHSGLRQDAPKLLLFLVIGVTILYHGPPERRRRRPNILVLFPDQLRHDWINSDTSSDFLVTPHLDRLRHHGVTFKRAIAASPLCAPSRACFATASNYDRAGVRTNRENLPNNSTTYYKLLQDAGYHTMAVGKLDLNKHDNLLDFGWGRLGNEHAAEWGFTSMVNCAGPIEAAAEAIDRATGSFHEPYMEFLRQHQQATAFQHDMRARDGNVAQYTMTDPTAMSDQYYLDNWITDQALALLEAAPHDREWFLIVNWNGPHPPMDITQAMLHSVHQHRYPQPVDPDAGLTPDQHNQIRRNYAAKIQNVDANIGRLLDALDVADTLVVFASDHGEMLGDRGLWGKQSPFQAAIGVPVVIAEAANFPILTDALRGTISTAPVSLIDVARTFIDVGGVRDVPASMADATSLRTILNGSCVGAGRAVQSGLASWRLLFDGQYKVIAGFGKDMLVFDLDADPYERHNLAMTPGVLPQRVQHMMQQLREEEVMAQHDVPH</sequence>
<dbReference type="PANTHER" id="PTHR42693:SF33">
    <property type="entry name" value="ARYLSULFATASE"/>
    <property type="match status" value="1"/>
</dbReference>
<dbReference type="Pfam" id="PF00884">
    <property type="entry name" value="Sulfatase"/>
    <property type="match status" value="1"/>
</dbReference>
<dbReference type="EMBL" id="QUSY01001108">
    <property type="protein sequence ID" value="RHY26025.1"/>
    <property type="molecule type" value="Genomic_DNA"/>
</dbReference>
<comment type="similarity">
    <text evidence="1">Belongs to the sulfatase family.</text>
</comment>
<dbReference type="InterPro" id="IPR050738">
    <property type="entry name" value="Sulfatase"/>
</dbReference>
<dbReference type="InterPro" id="IPR000917">
    <property type="entry name" value="Sulfatase_N"/>
</dbReference>
<protein>
    <recommendedName>
        <fullName evidence="3">Sulfatase N-terminal domain-containing protein</fullName>
    </recommendedName>
</protein>
<name>A0A418AME3_9STRA</name>
<evidence type="ECO:0000256" key="2">
    <source>
        <dbReference type="SAM" id="MobiDB-lite"/>
    </source>
</evidence>
<comment type="caution">
    <text evidence="4">The sequence shown here is derived from an EMBL/GenBank/DDBJ whole genome shotgun (WGS) entry which is preliminary data.</text>
</comment>
<dbReference type="VEuPathDB" id="FungiDB:H310_04239"/>
<evidence type="ECO:0000256" key="1">
    <source>
        <dbReference type="ARBA" id="ARBA00008779"/>
    </source>
</evidence>
<feature type="region of interest" description="Disordered" evidence="2">
    <location>
        <begin position="38"/>
        <end position="96"/>
    </location>
</feature>
<reference evidence="4 5" key="1">
    <citation type="submission" date="2018-08" db="EMBL/GenBank/DDBJ databases">
        <title>Aphanomyces genome sequencing and annotation.</title>
        <authorList>
            <person name="Minardi D."/>
            <person name="Oidtmann B."/>
            <person name="Van Der Giezen M."/>
            <person name="Studholme D.J."/>
        </authorList>
    </citation>
    <scope>NUCLEOTIDE SEQUENCE [LARGE SCALE GENOMIC DNA]</scope>
    <source>
        <strain evidence="4 5">NJM0002</strain>
    </source>
</reference>
<organism evidence="4 5">
    <name type="scientific">Aphanomyces invadans</name>
    <dbReference type="NCBI Taxonomy" id="157072"/>
    <lineage>
        <taxon>Eukaryota</taxon>
        <taxon>Sar</taxon>
        <taxon>Stramenopiles</taxon>
        <taxon>Oomycota</taxon>
        <taxon>Saprolegniomycetes</taxon>
        <taxon>Saprolegniales</taxon>
        <taxon>Verrucalvaceae</taxon>
        <taxon>Aphanomyces</taxon>
    </lineage>
</organism>
<dbReference type="InterPro" id="IPR017850">
    <property type="entry name" value="Alkaline_phosphatase_core_sf"/>
</dbReference>
<feature type="domain" description="Sulfatase N-terminal" evidence="3">
    <location>
        <begin position="510"/>
        <end position="867"/>
    </location>
</feature>
<dbReference type="VEuPathDB" id="FungiDB:H310_04238"/>
<dbReference type="GO" id="GO:0004065">
    <property type="term" value="F:arylsulfatase activity"/>
    <property type="evidence" value="ECO:0007669"/>
    <property type="project" value="TreeGrafter"/>
</dbReference>
<dbReference type="Gene3D" id="3.40.720.10">
    <property type="entry name" value="Alkaline Phosphatase, subunit A"/>
    <property type="match status" value="1"/>
</dbReference>
<evidence type="ECO:0000259" key="3">
    <source>
        <dbReference type="Pfam" id="PF00884"/>
    </source>
</evidence>
<gene>
    <name evidence="4" type="ORF">DYB32_008670</name>
</gene>
<feature type="compositionally biased region" description="Low complexity" evidence="2">
    <location>
        <begin position="55"/>
        <end position="68"/>
    </location>
</feature>
<dbReference type="SUPFAM" id="SSF53649">
    <property type="entry name" value="Alkaline phosphatase-like"/>
    <property type="match status" value="1"/>
</dbReference>
<evidence type="ECO:0000313" key="5">
    <source>
        <dbReference type="Proteomes" id="UP000285060"/>
    </source>
</evidence>
<dbReference type="Proteomes" id="UP000285060">
    <property type="component" value="Unassembled WGS sequence"/>
</dbReference>